<keyword evidence="3" id="KW-1185">Reference proteome</keyword>
<evidence type="ECO:0000313" key="3">
    <source>
        <dbReference type="Proteomes" id="UP001589896"/>
    </source>
</evidence>
<accession>A0ABV6RU36</accession>
<gene>
    <name evidence="2" type="ORF">ACFFGH_21900</name>
</gene>
<comment type="caution">
    <text evidence="2">The sequence shown here is derived from an EMBL/GenBank/DDBJ whole genome shotgun (WGS) entry which is preliminary data.</text>
</comment>
<name>A0ABV6RU36_9GAMM</name>
<organism evidence="2 3">
    <name type="scientific">Lysobacter korlensis</name>
    <dbReference type="NCBI Taxonomy" id="553636"/>
    <lineage>
        <taxon>Bacteria</taxon>
        <taxon>Pseudomonadati</taxon>
        <taxon>Pseudomonadota</taxon>
        <taxon>Gammaproteobacteria</taxon>
        <taxon>Lysobacterales</taxon>
        <taxon>Lysobacteraceae</taxon>
        <taxon>Lysobacter</taxon>
    </lineage>
</organism>
<proteinExistence type="predicted"/>
<evidence type="ECO:0000256" key="1">
    <source>
        <dbReference type="SAM" id="MobiDB-lite"/>
    </source>
</evidence>
<sequence length="63" mass="6586">MEIVLVVLAGWLVASLAVALLVGRVLRVADRRERATLVTADGMPRPTRETAAGAGTADVQETA</sequence>
<dbReference type="Proteomes" id="UP001589896">
    <property type="component" value="Unassembled WGS sequence"/>
</dbReference>
<feature type="region of interest" description="Disordered" evidence="1">
    <location>
        <begin position="40"/>
        <end position="63"/>
    </location>
</feature>
<protein>
    <submittedName>
        <fullName evidence="2">Uncharacterized protein</fullName>
    </submittedName>
</protein>
<reference evidence="2 3" key="1">
    <citation type="submission" date="2024-09" db="EMBL/GenBank/DDBJ databases">
        <authorList>
            <person name="Sun Q."/>
            <person name="Mori K."/>
        </authorList>
    </citation>
    <scope>NUCLEOTIDE SEQUENCE [LARGE SCALE GENOMIC DNA]</scope>
    <source>
        <strain evidence="2 3">KCTC 23076</strain>
    </source>
</reference>
<evidence type="ECO:0000313" key="2">
    <source>
        <dbReference type="EMBL" id="MFC0680495.1"/>
    </source>
</evidence>
<dbReference type="RefSeq" id="WP_386672281.1">
    <property type="nucleotide sequence ID" value="NZ_JBHLTG010000005.1"/>
</dbReference>
<dbReference type="EMBL" id="JBHLTG010000005">
    <property type="protein sequence ID" value="MFC0680495.1"/>
    <property type="molecule type" value="Genomic_DNA"/>
</dbReference>